<dbReference type="Pfam" id="PF00147">
    <property type="entry name" value="Fibrinogen_C"/>
    <property type="match status" value="1"/>
</dbReference>
<dbReference type="Gene3D" id="3.90.215.10">
    <property type="entry name" value="Gamma Fibrinogen, chain A, domain 1"/>
    <property type="match status" value="1"/>
</dbReference>
<evidence type="ECO:0000259" key="1">
    <source>
        <dbReference type="PROSITE" id="PS51406"/>
    </source>
</evidence>
<reference evidence="3" key="3">
    <citation type="submission" date="2015-06" db="UniProtKB">
        <authorList>
            <consortium name="EnsemblMetazoa"/>
        </authorList>
    </citation>
    <scope>IDENTIFICATION</scope>
</reference>
<evidence type="ECO:0000313" key="2">
    <source>
        <dbReference type="EMBL" id="ESO01143.1"/>
    </source>
</evidence>
<protein>
    <recommendedName>
        <fullName evidence="1">Fibrinogen C-terminal domain-containing protein</fullName>
    </recommendedName>
</protein>
<dbReference type="SMART" id="SM00186">
    <property type="entry name" value="FBG"/>
    <property type="match status" value="1"/>
</dbReference>
<dbReference type="eggNOG" id="KOG2579">
    <property type="taxonomic scope" value="Eukaryota"/>
</dbReference>
<dbReference type="InterPro" id="IPR050373">
    <property type="entry name" value="Fibrinogen_C-term_domain"/>
</dbReference>
<organism evidence="3 4">
    <name type="scientific">Helobdella robusta</name>
    <name type="common">Californian leech</name>
    <dbReference type="NCBI Taxonomy" id="6412"/>
    <lineage>
        <taxon>Eukaryota</taxon>
        <taxon>Metazoa</taxon>
        <taxon>Spiralia</taxon>
        <taxon>Lophotrochozoa</taxon>
        <taxon>Annelida</taxon>
        <taxon>Clitellata</taxon>
        <taxon>Hirudinea</taxon>
        <taxon>Rhynchobdellida</taxon>
        <taxon>Glossiphoniidae</taxon>
        <taxon>Helobdella</taxon>
    </lineage>
</organism>
<dbReference type="InterPro" id="IPR036056">
    <property type="entry name" value="Fibrinogen-like_C"/>
</dbReference>
<dbReference type="OMA" id="ICHLANX"/>
<sequence length="173" mass="20711">WTLIQQRTDGWLSFDKNWQPYRDGFGDSFNYWMGLEAIYQLTKGQNYRLQIQVLDFFGNLFIDIYETFYLGPESSNYPLFASGWIGYSGDVFNDPADPWRSTGDGIPFSTRDRDNDNSWLFCSYLINGGWWYNDCTKINLNGVYLIEPSFRYYFYFPPYYILPFKCRMLIQQR</sequence>
<keyword evidence="4" id="KW-1185">Reference proteome</keyword>
<dbReference type="OrthoDB" id="6121324at2759"/>
<dbReference type="KEGG" id="hro:HELRODRAFT_82245"/>
<evidence type="ECO:0000313" key="4">
    <source>
        <dbReference type="Proteomes" id="UP000015101"/>
    </source>
</evidence>
<accession>T1G4P6</accession>
<dbReference type="InParanoid" id="T1G4P6"/>
<feature type="domain" description="Fibrinogen C-terminal" evidence="1">
    <location>
        <begin position="1"/>
        <end position="173"/>
    </location>
</feature>
<dbReference type="SUPFAM" id="SSF56496">
    <property type="entry name" value="Fibrinogen C-terminal domain-like"/>
    <property type="match status" value="1"/>
</dbReference>
<reference evidence="4" key="1">
    <citation type="submission" date="2012-12" db="EMBL/GenBank/DDBJ databases">
        <authorList>
            <person name="Hellsten U."/>
            <person name="Grimwood J."/>
            <person name="Chapman J.A."/>
            <person name="Shapiro H."/>
            <person name="Aerts A."/>
            <person name="Otillar R.P."/>
            <person name="Terry A.Y."/>
            <person name="Boore J.L."/>
            <person name="Simakov O."/>
            <person name="Marletaz F."/>
            <person name="Cho S.-J."/>
            <person name="Edsinger-Gonzales E."/>
            <person name="Havlak P."/>
            <person name="Kuo D.-H."/>
            <person name="Larsson T."/>
            <person name="Lv J."/>
            <person name="Arendt D."/>
            <person name="Savage R."/>
            <person name="Osoegawa K."/>
            <person name="de Jong P."/>
            <person name="Lindberg D.R."/>
            <person name="Seaver E.C."/>
            <person name="Weisblat D.A."/>
            <person name="Putnam N.H."/>
            <person name="Grigoriev I.V."/>
            <person name="Rokhsar D.S."/>
        </authorList>
    </citation>
    <scope>NUCLEOTIDE SEQUENCE</scope>
</reference>
<name>T1G4P6_HELRO</name>
<dbReference type="PROSITE" id="PS51406">
    <property type="entry name" value="FIBRINOGEN_C_2"/>
    <property type="match status" value="1"/>
</dbReference>
<dbReference type="Gene3D" id="4.10.530.10">
    <property type="entry name" value="Gamma-fibrinogen Carboxyl Terminal Fragment, domain 2"/>
    <property type="match status" value="1"/>
</dbReference>
<dbReference type="GO" id="GO:0005615">
    <property type="term" value="C:extracellular space"/>
    <property type="evidence" value="ECO:0000318"/>
    <property type="project" value="GO_Central"/>
</dbReference>
<dbReference type="EMBL" id="AMQM01005158">
    <property type="status" value="NOT_ANNOTATED_CDS"/>
    <property type="molecule type" value="Genomic_DNA"/>
</dbReference>
<gene>
    <name evidence="3" type="primary">20216044</name>
    <name evidence="2" type="ORF">HELRODRAFT_82245</name>
</gene>
<dbReference type="AlphaFoldDB" id="T1G4P6"/>
<reference evidence="2 4" key="2">
    <citation type="journal article" date="2013" name="Nature">
        <title>Insights into bilaterian evolution from three spiralian genomes.</title>
        <authorList>
            <person name="Simakov O."/>
            <person name="Marletaz F."/>
            <person name="Cho S.J."/>
            <person name="Edsinger-Gonzales E."/>
            <person name="Havlak P."/>
            <person name="Hellsten U."/>
            <person name="Kuo D.H."/>
            <person name="Larsson T."/>
            <person name="Lv J."/>
            <person name="Arendt D."/>
            <person name="Savage R."/>
            <person name="Osoegawa K."/>
            <person name="de Jong P."/>
            <person name="Grimwood J."/>
            <person name="Chapman J.A."/>
            <person name="Shapiro H."/>
            <person name="Aerts A."/>
            <person name="Otillar R.P."/>
            <person name="Terry A.Y."/>
            <person name="Boore J.L."/>
            <person name="Grigoriev I.V."/>
            <person name="Lindberg D.R."/>
            <person name="Seaver E.C."/>
            <person name="Weisblat D.A."/>
            <person name="Putnam N.H."/>
            <person name="Rokhsar D.S."/>
        </authorList>
    </citation>
    <scope>NUCLEOTIDE SEQUENCE</scope>
</reference>
<dbReference type="STRING" id="6412.T1G4P6"/>
<dbReference type="PANTHER" id="PTHR19143">
    <property type="entry name" value="FIBRINOGEN/TENASCIN/ANGIOPOEITIN"/>
    <property type="match status" value="1"/>
</dbReference>
<dbReference type="CTD" id="20216044"/>
<dbReference type="Proteomes" id="UP000015101">
    <property type="component" value="Unassembled WGS sequence"/>
</dbReference>
<dbReference type="GeneID" id="20216044"/>
<dbReference type="HOGENOM" id="CLU_038628_6_2_1"/>
<dbReference type="InterPro" id="IPR014716">
    <property type="entry name" value="Fibrinogen_a/b/g_C_1"/>
</dbReference>
<dbReference type="EMBL" id="KB096830">
    <property type="protein sequence ID" value="ESO01143.1"/>
    <property type="molecule type" value="Genomic_DNA"/>
</dbReference>
<dbReference type="InterPro" id="IPR002181">
    <property type="entry name" value="Fibrinogen_a/b/g_C_dom"/>
</dbReference>
<dbReference type="EnsemblMetazoa" id="HelroT82245">
    <property type="protein sequence ID" value="HelroP82245"/>
    <property type="gene ID" value="HelroG82245"/>
</dbReference>
<proteinExistence type="predicted"/>
<dbReference type="PANTHER" id="PTHR19143:SF462">
    <property type="entry name" value="APPLE DOMAIN-CONTAINING PROTEIN"/>
    <property type="match status" value="1"/>
</dbReference>
<evidence type="ECO:0000313" key="3">
    <source>
        <dbReference type="EnsemblMetazoa" id="HelroP82245"/>
    </source>
</evidence>
<dbReference type="RefSeq" id="XP_009020855.1">
    <property type="nucleotide sequence ID" value="XM_009022607.1"/>
</dbReference>